<dbReference type="InterPro" id="IPR012338">
    <property type="entry name" value="Beta-lactam/transpept-like"/>
</dbReference>
<evidence type="ECO:0000256" key="1">
    <source>
        <dbReference type="ARBA" id="ARBA00003217"/>
    </source>
</evidence>
<keyword evidence="16" id="KW-0812">Transmembrane</keyword>
<keyword evidence="16" id="KW-1133">Transmembrane helix</keyword>
<dbReference type="PRINTS" id="PR00725">
    <property type="entry name" value="DADACBPTASE1"/>
</dbReference>
<dbReference type="PANTHER" id="PTHR21581:SF6">
    <property type="entry name" value="TRAFFICKING PROTEIN PARTICLE COMPLEX SUBUNIT 12"/>
    <property type="match status" value="1"/>
</dbReference>
<evidence type="ECO:0000256" key="12">
    <source>
        <dbReference type="ARBA" id="ARBA00034000"/>
    </source>
</evidence>
<organism evidence="18 19">
    <name type="scientific">Natronincola peptidivorans</name>
    <dbReference type="NCBI Taxonomy" id="426128"/>
    <lineage>
        <taxon>Bacteria</taxon>
        <taxon>Bacillati</taxon>
        <taxon>Bacillota</taxon>
        <taxon>Clostridia</taxon>
        <taxon>Peptostreptococcales</taxon>
        <taxon>Natronincolaceae</taxon>
        <taxon>Natronincola</taxon>
    </lineage>
</organism>
<dbReference type="Proteomes" id="UP000199568">
    <property type="component" value="Unassembled WGS sequence"/>
</dbReference>
<dbReference type="InterPro" id="IPR018044">
    <property type="entry name" value="Peptidase_S11"/>
</dbReference>
<evidence type="ECO:0000256" key="6">
    <source>
        <dbReference type="ARBA" id="ARBA00022670"/>
    </source>
</evidence>
<evidence type="ECO:0000256" key="7">
    <source>
        <dbReference type="ARBA" id="ARBA00022729"/>
    </source>
</evidence>
<keyword evidence="5 18" id="KW-0121">Carboxypeptidase</keyword>
<keyword evidence="10" id="KW-0573">Peptidoglycan synthesis</keyword>
<dbReference type="InterPro" id="IPR001967">
    <property type="entry name" value="Peptidase_S11_N"/>
</dbReference>
<keyword evidence="11" id="KW-0961">Cell wall biogenesis/degradation</keyword>
<dbReference type="GO" id="GO:0071555">
    <property type="term" value="P:cell wall organization"/>
    <property type="evidence" value="ECO:0007669"/>
    <property type="project" value="UniProtKB-KW"/>
</dbReference>
<evidence type="ECO:0000256" key="11">
    <source>
        <dbReference type="ARBA" id="ARBA00023316"/>
    </source>
</evidence>
<dbReference type="InterPro" id="IPR012907">
    <property type="entry name" value="Peptidase_S11_C"/>
</dbReference>
<feature type="transmembrane region" description="Helical" evidence="16">
    <location>
        <begin position="391"/>
        <end position="411"/>
    </location>
</feature>
<evidence type="ECO:0000313" key="18">
    <source>
        <dbReference type="EMBL" id="SES74146.1"/>
    </source>
</evidence>
<dbReference type="Pfam" id="PF07943">
    <property type="entry name" value="PBP5_C"/>
    <property type="match status" value="1"/>
</dbReference>
<evidence type="ECO:0000256" key="2">
    <source>
        <dbReference type="ARBA" id="ARBA00004752"/>
    </source>
</evidence>
<evidence type="ECO:0000256" key="13">
    <source>
        <dbReference type="PIRSR" id="PIRSR618044-1"/>
    </source>
</evidence>
<feature type="active site" description="Acyl-ester intermediate" evidence="13">
    <location>
        <position position="59"/>
    </location>
</feature>
<dbReference type="EC" id="3.4.16.4" evidence="4"/>
<dbReference type="RefSeq" id="WP_090438663.1">
    <property type="nucleotide sequence ID" value="NZ_FOHU01000001.1"/>
</dbReference>
<dbReference type="Gene3D" id="2.60.410.10">
    <property type="entry name" value="D-Ala-D-Ala carboxypeptidase, C-terminal domain"/>
    <property type="match status" value="1"/>
</dbReference>
<comment type="pathway">
    <text evidence="2">Cell wall biogenesis; peptidoglycan biosynthesis.</text>
</comment>
<keyword evidence="7" id="KW-0732">Signal</keyword>
<sequence>MTKKNSIFTMIFVLIILAVSNIVVYASPTLSAPNAVLIDSITGKVLFDHNAHTITYPASTTKVMTAILVLENVDLDEVITKTDNNYVIGSSMYLLEGESFTVEELLQSLMIRSANDAAELLAIHISGSVEDFALLMNSRAKELGALNTHFTNPHGLPDENHVTTAYDLAMITRHAMTFDVFREIVTTTMLIFEPTEFTPETRYFRNTNRFLWGTGAGNQILYNGAYTNIQYDIIDGVKTGYTPAAQNCLISSATKEDHQLISVVLGAQGLNVYTDSRSLIDYGYNNYQFVQLSQYDDLITTIPLKNGIEDSVPLYVGNQLDVVISRDINISEINDEIIINENLEAPILSGDTLGKIVYSVDEELIGEVQLVAKNNIDTKPLLRKLIVPSNLFLTLIILFLLWQAFIISLRIKKRRKKSTYWGGTSTSYTFNKNLLKTNIYKKK</sequence>
<keyword evidence="19" id="KW-1185">Reference proteome</keyword>
<evidence type="ECO:0000256" key="15">
    <source>
        <dbReference type="RuleBase" id="RU004016"/>
    </source>
</evidence>
<protein>
    <recommendedName>
        <fullName evidence="4">serine-type D-Ala-D-Ala carboxypeptidase</fullName>
        <ecNumber evidence="4">3.4.16.4</ecNumber>
    </recommendedName>
</protein>
<dbReference type="GO" id="GO:0009252">
    <property type="term" value="P:peptidoglycan biosynthetic process"/>
    <property type="evidence" value="ECO:0007669"/>
    <property type="project" value="UniProtKB-UniPathway"/>
</dbReference>
<accession>A0A1H9YY53</accession>
<dbReference type="SMART" id="SM00936">
    <property type="entry name" value="PBP5_C"/>
    <property type="match status" value="1"/>
</dbReference>
<dbReference type="InterPro" id="IPR037167">
    <property type="entry name" value="Peptidase_S11_C_sf"/>
</dbReference>
<dbReference type="GO" id="GO:0006508">
    <property type="term" value="P:proteolysis"/>
    <property type="evidence" value="ECO:0007669"/>
    <property type="project" value="UniProtKB-KW"/>
</dbReference>
<evidence type="ECO:0000256" key="10">
    <source>
        <dbReference type="ARBA" id="ARBA00022984"/>
    </source>
</evidence>
<proteinExistence type="inferred from homology"/>
<evidence type="ECO:0000256" key="4">
    <source>
        <dbReference type="ARBA" id="ARBA00012448"/>
    </source>
</evidence>
<evidence type="ECO:0000259" key="17">
    <source>
        <dbReference type="SMART" id="SM00936"/>
    </source>
</evidence>
<keyword evidence="9" id="KW-0133">Cell shape</keyword>
<evidence type="ECO:0000256" key="14">
    <source>
        <dbReference type="PIRSR" id="PIRSR618044-2"/>
    </source>
</evidence>
<dbReference type="GO" id="GO:0008360">
    <property type="term" value="P:regulation of cell shape"/>
    <property type="evidence" value="ECO:0007669"/>
    <property type="project" value="UniProtKB-KW"/>
</dbReference>
<name>A0A1H9YY53_9FIRM</name>
<evidence type="ECO:0000256" key="8">
    <source>
        <dbReference type="ARBA" id="ARBA00022801"/>
    </source>
</evidence>
<keyword evidence="6" id="KW-0645">Protease</keyword>
<comment type="function">
    <text evidence="1">Removes C-terminal D-alanyl residues from sugar-peptide cell wall precursors.</text>
</comment>
<evidence type="ECO:0000256" key="9">
    <source>
        <dbReference type="ARBA" id="ARBA00022960"/>
    </source>
</evidence>
<dbReference type="AlphaFoldDB" id="A0A1H9YY53"/>
<dbReference type="STRING" id="426128.SAMN05660297_00467"/>
<keyword evidence="16" id="KW-0472">Membrane</keyword>
<dbReference type="OrthoDB" id="9791132at2"/>
<comment type="similarity">
    <text evidence="3 15">Belongs to the peptidase S11 family.</text>
</comment>
<feature type="binding site" evidence="14">
    <location>
        <position position="238"/>
    </location>
    <ligand>
        <name>substrate</name>
    </ligand>
</feature>
<dbReference type="SUPFAM" id="SSF69189">
    <property type="entry name" value="Penicillin-binding protein associated domain"/>
    <property type="match status" value="1"/>
</dbReference>
<dbReference type="UniPathway" id="UPA00219"/>
<feature type="domain" description="Peptidase S11 D-Ala-D-Ala carboxypeptidase A C-terminal" evidence="17">
    <location>
        <begin position="287"/>
        <end position="378"/>
    </location>
</feature>
<evidence type="ECO:0000313" key="19">
    <source>
        <dbReference type="Proteomes" id="UP000199568"/>
    </source>
</evidence>
<dbReference type="EMBL" id="FOHU01000001">
    <property type="protein sequence ID" value="SES74146.1"/>
    <property type="molecule type" value="Genomic_DNA"/>
</dbReference>
<keyword evidence="8" id="KW-0378">Hydrolase</keyword>
<evidence type="ECO:0000256" key="16">
    <source>
        <dbReference type="SAM" id="Phobius"/>
    </source>
</evidence>
<feature type="active site" description="Proton acceptor" evidence="13">
    <location>
        <position position="62"/>
    </location>
</feature>
<dbReference type="GO" id="GO:0009002">
    <property type="term" value="F:serine-type D-Ala-D-Ala carboxypeptidase activity"/>
    <property type="evidence" value="ECO:0007669"/>
    <property type="project" value="UniProtKB-EC"/>
</dbReference>
<dbReference type="SUPFAM" id="SSF56601">
    <property type="entry name" value="beta-lactamase/transpeptidase-like"/>
    <property type="match status" value="1"/>
</dbReference>
<dbReference type="Gene3D" id="3.40.710.10">
    <property type="entry name" value="DD-peptidase/beta-lactamase superfamily"/>
    <property type="match status" value="1"/>
</dbReference>
<dbReference type="PANTHER" id="PTHR21581">
    <property type="entry name" value="D-ALANYL-D-ALANINE CARBOXYPEPTIDASE"/>
    <property type="match status" value="1"/>
</dbReference>
<gene>
    <name evidence="18" type="ORF">SAMN05660297_00467</name>
</gene>
<evidence type="ECO:0000256" key="3">
    <source>
        <dbReference type="ARBA" id="ARBA00007164"/>
    </source>
</evidence>
<reference evidence="18 19" key="1">
    <citation type="submission" date="2016-10" db="EMBL/GenBank/DDBJ databases">
        <authorList>
            <person name="de Groot N.N."/>
        </authorList>
    </citation>
    <scope>NUCLEOTIDE SEQUENCE [LARGE SCALE GENOMIC DNA]</scope>
    <source>
        <strain evidence="18 19">DSM 18979</strain>
    </source>
</reference>
<feature type="active site" evidence="13">
    <location>
        <position position="113"/>
    </location>
</feature>
<dbReference type="InterPro" id="IPR015956">
    <property type="entry name" value="Peniciliin-bd_prot_C_sf"/>
</dbReference>
<comment type="catalytic activity">
    <reaction evidence="12">
        <text>Preferential cleavage: (Ac)2-L-Lys-D-Ala-|-D-Ala. Also transpeptidation of peptidyl-alanyl moieties that are N-acyl substituents of D-alanine.</text>
        <dbReference type="EC" id="3.4.16.4"/>
    </reaction>
</comment>
<dbReference type="Pfam" id="PF00768">
    <property type="entry name" value="Peptidase_S11"/>
    <property type="match status" value="1"/>
</dbReference>
<evidence type="ECO:0000256" key="5">
    <source>
        <dbReference type="ARBA" id="ARBA00022645"/>
    </source>
</evidence>